<dbReference type="eggNOG" id="ENOG502ZF8A">
    <property type="taxonomic scope" value="Bacteria"/>
</dbReference>
<feature type="transmembrane region" description="Helical" evidence="1">
    <location>
        <begin position="12"/>
        <end position="34"/>
    </location>
</feature>
<evidence type="ECO:0000313" key="3">
    <source>
        <dbReference type="Proteomes" id="UP000183413"/>
    </source>
</evidence>
<proteinExistence type="predicted"/>
<evidence type="ECO:0000313" key="2">
    <source>
        <dbReference type="EMBL" id="SFN22457.1"/>
    </source>
</evidence>
<evidence type="ECO:0008006" key="4">
    <source>
        <dbReference type="Google" id="ProtNLM"/>
    </source>
</evidence>
<feature type="transmembrane region" description="Helical" evidence="1">
    <location>
        <begin position="73"/>
        <end position="91"/>
    </location>
</feature>
<accession>A0A1I4X976</accession>
<keyword evidence="1" id="KW-0472">Membrane</keyword>
<organism evidence="2 3">
    <name type="scientific">Actinomadura madurae</name>
    <dbReference type="NCBI Taxonomy" id="1993"/>
    <lineage>
        <taxon>Bacteria</taxon>
        <taxon>Bacillati</taxon>
        <taxon>Actinomycetota</taxon>
        <taxon>Actinomycetes</taxon>
        <taxon>Streptosporangiales</taxon>
        <taxon>Thermomonosporaceae</taxon>
        <taxon>Actinomadura</taxon>
    </lineage>
</organism>
<feature type="transmembrane region" description="Helical" evidence="1">
    <location>
        <begin position="46"/>
        <end position="66"/>
    </location>
</feature>
<gene>
    <name evidence="2" type="ORF">SAMN04489713_101763</name>
</gene>
<protein>
    <recommendedName>
        <fullName evidence="4">DUF3592 domain-containing protein</fullName>
    </recommendedName>
</protein>
<dbReference type="InParanoid" id="A0A1I4X976"/>
<dbReference type="EMBL" id="FOVH01000001">
    <property type="protein sequence ID" value="SFN22457.1"/>
    <property type="molecule type" value="Genomic_DNA"/>
</dbReference>
<keyword evidence="1" id="KW-0812">Transmembrane</keyword>
<keyword evidence="1" id="KW-1133">Transmembrane helix</keyword>
<dbReference type="AlphaFoldDB" id="A0A1I4X976"/>
<sequence>MVRYGRRSERGLAALLAFGAPGAGLAIVVAEAALAAHGPSALMENWAGTALIIVMLLAGYGLIVFTQLRYENILVFFGAFLLLSFGAGYVAEAVREQALHERGRTTACTVRSVDRREVTSTDSEGHTTTRVYYDHDLACAEPRVRKITTGPPAAAKRGDRIQVVYDPRGRLHPRPAASVEDPGATLKRGAALFGGGVLLRVLYELRVPPFGPGFGPGFGGLGRRWRTRRMRRSFRDRPPSP</sequence>
<evidence type="ECO:0000256" key="1">
    <source>
        <dbReference type="SAM" id="Phobius"/>
    </source>
</evidence>
<reference evidence="2 3" key="1">
    <citation type="submission" date="2016-10" db="EMBL/GenBank/DDBJ databases">
        <authorList>
            <person name="de Groot N.N."/>
        </authorList>
    </citation>
    <scope>NUCLEOTIDE SEQUENCE [LARGE SCALE GENOMIC DNA]</scope>
    <source>
        <strain evidence="2 3">DSM 43067</strain>
    </source>
</reference>
<keyword evidence="3" id="KW-1185">Reference proteome</keyword>
<name>A0A1I4X976_9ACTN</name>
<dbReference type="Proteomes" id="UP000183413">
    <property type="component" value="Unassembled WGS sequence"/>
</dbReference>